<evidence type="ECO:0000313" key="2">
    <source>
        <dbReference type="Proteomes" id="UP000291213"/>
    </source>
</evidence>
<gene>
    <name evidence="1" type="ORF">apy_01720</name>
</gene>
<protein>
    <submittedName>
        <fullName evidence="1">Uncharacterized protein</fullName>
    </submittedName>
</protein>
<dbReference type="Gene3D" id="3.10.20.30">
    <property type="match status" value="1"/>
</dbReference>
<name>A0A401H7J3_AERPX</name>
<dbReference type="InterPro" id="IPR016155">
    <property type="entry name" value="Mopterin_synth/thiamin_S_b"/>
</dbReference>
<dbReference type="InterPro" id="IPR012675">
    <property type="entry name" value="Beta-grasp_dom_sf"/>
</dbReference>
<dbReference type="Proteomes" id="UP000291213">
    <property type="component" value="Unassembled WGS sequence"/>
</dbReference>
<dbReference type="EMBL" id="BDMD01000006">
    <property type="protein sequence ID" value="GBF08447.1"/>
    <property type="molecule type" value="Genomic_DNA"/>
</dbReference>
<dbReference type="AlphaFoldDB" id="A0A401H7J3"/>
<evidence type="ECO:0000313" key="1">
    <source>
        <dbReference type="EMBL" id="GBF08447.1"/>
    </source>
</evidence>
<dbReference type="Pfam" id="PF21965">
    <property type="entry name" value="SAMP2"/>
    <property type="match status" value="1"/>
</dbReference>
<dbReference type="InterPro" id="IPR053833">
    <property type="entry name" value="SAMP2"/>
</dbReference>
<sequence>MFIMGVGGLSVTGGQAIKVRLVPEGGERVIQAERPLKAGELLRMLGMNEEVAVVLRDGKPLLPEDLVPPGETVDVVRVLSGG</sequence>
<comment type="caution">
    <text evidence="1">The sequence shown here is derived from an EMBL/GenBank/DDBJ whole genome shotgun (WGS) entry which is preliminary data.</text>
</comment>
<dbReference type="SUPFAM" id="SSF54285">
    <property type="entry name" value="MoaD/ThiS"/>
    <property type="match status" value="1"/>
</dbReference>
<proteinExistence type="predicted"/>
<reference evidence="1 2" key="1">
    <citation type="submission" date="2017-02" db="EMBL/GenBank/DDBJ databases">
        <title>isolation and characterization of a novel temperate virus Aeropyrum globular virus 1 infecting hyperthermophilic archaeon Aeropyrum.</title>
        <authorList>
            <person name="Yumiya M."/>
            <person name="Yoshida T."/>
            <person name="Sako Y."/>
        </authorList>
    </citation>
    <scope>NUCLEOTIDE SEQUENCE [LARGE SCALE GENOMIC DNA]</scope>
    <source>
        <strain evidence="1 2">YK1-12-2013</strain>
    </source>
</reference>
<accession>A0A401H7J3</accession>
<organism evidence="1 2">
    <name type="scientific">Aeropyrum pernix</name>
    <dbReference type="NCBI Taxonomy" id="56636"/>
    <lineage>
        <taxon>Archaea</taxon>
        <taxon>Thermoproteota</taxon>
        <taxon>Thermoprotei</taxon>
        <taxon>Desulfurococcales</taxon>
        <taxon>Desulfurococcaceae</taxon>
        <taxon>Aeropyrum</taxon>
    </lineage>
</organism>